<dbReference type="EMBL" id="AXZG01000059">
    <property type="protein sequence ID" value="ERT64820.1"/>
    <property type="molecule type" value="Genomic_DNA"/>
</dbReference>
<proteinExistence type="predicted"/>
<dbReference type="AlphaFoldDB" id="U7UZT1"/>
<dbReference type="Proteomes" id="UP000017174">
    <property type="component" value="Unassembled WGS sequence"/>
</dbReference>
<gene>
    <name evidence="1" type="ORF">HMPREF0742_02180</name>
</gene>
<evidence type="ECO:0000313" key="2">
    <source>
        <dbReference type="Proteomes" id="UP000017174"/>
    </source>
</evidence>
<dbReference type="HOGENOM" id="CLU_2025012_0_0_11"/>
<accession>U7UZT1</accession>
<organism evidence="1 2">
    <name type="scientific">Rothia aeria F0184</name>
    <dbReference type="NCBI Taxonomy" id="888019"/>
    <lineage>
        <taxon>Bacteria</taxon>
        <taxon>Bacillati</taxon>
        <taxon>Actinomycetota</taxon>
        <taxon>Actinomycetes</taxon>
        <taxon>Micrococcales</taxon>
        <taxon>Micrococcaceae</taxon>
        <taxon>Rothia</taxon>
    </lineage>
</organism>
<name>U7UZT1_9MICC</name>
<comment type="caution">
    <text evidence="1">The sequence shown here is derived from an EMBL/GenBank/DDBJ whole genome shotgun (WGS) entry which is preliminary data.</text>
</comment>
<protein>
    <submittedName>
        <fullName evidence="1">Uncharacterized protein</fullName>
    </submittedName>
</protein>
<sequence>MEASTGAARGRWPHSYHAAPHPYHSNVHYAPAKKTCVFPEKTMNARRVTRYKPCFRRVNHPKPPTIFATCLSRSPAQSYPAPVAFTSFYLRYKLAPCFVCEPAAYKQSRLPTDTAGRRLFTV</sequence>
<reference evidence="1 2" key="1">
    <citation type="submission" date="2013-08" db="EMBL/GenBank/DDBJ databases">
        <authorList>
            <person name="Weinstock G."/>
            <person name="Sodergren E."/>
            <person name="Wylie T."/>
            <person name="Fulton L."/>
            <person name="Fulton R."/>
            <person name="Fronick C."/>
            <person name="O'Laughlin M."/>
            <person name="Godfrey J."/>
            <person name="Miner T."/>
            <person name="Herter B."/>
            <person name="Appelbaum E."/>
            <person name="Cordes M."/>
            <person name="Lek S."/>
            <person name="Wollam A."/>
            <person name="Pepin K.H."/>
            <person name="Palsikar V.B."/>
            <person name="Mitreva M."/>
            <person name="Wilson R.K."/>
        </authorList>
    </citation>
    <scope>NUCLEOTIDE SEQUENCE [LARGE SCALE GENOMIC DNA]</scope>
    <source>
        <strain evidence="1 2">F0184</strain>
    </source>
</reference>
<evidence type="ECO:0000313" key="1">
    <source>
        <dbReference type="EMBL" id="ERT64820.1"/>
    </source>
</evidence>